<evidence type="ECO:0000256" key="4">
    <source>
        <dbReference type="ARBA" id="ARBA00024732"/>
    </source>
</evidence>
<dbReference type="PROSITE" id="PS01313">
    <property type="entry name" value="LIPB"/>
    <property type="match status" value="1"/>
</dbReference>
<comment type="function">
    <text evidence="4 5 6">Catalyzes the transfer of endogenously produced octanoic acid from octanoyl-acyl-carrier-protein onto the lipoyl domains of lipoate-dependent enzymes. Lipoyl-ACP can also act as a substrate although octanoyl-ACP is likely to be the physiological substrate.</text>
</comment>
<feature type="binding site" evidence="5 8">
    <location>
        <begin position="80"/>
        <end position="87"/>
    </location>
    <ligand>
        <name>substrate</name>
    </ligand>
</feature>
<comment type="subcellular location">
    <subcellularLocation>
        <location evidence="5">Cytoplasm</location>
    </subcellularLocation>
</comment>
<sequence length="232" mass="24879">MTPGAKRRFFSLCPGRLPYGAALTLQEELVQRRRRGEDDVLILLEHPPVVTLGRSGREGGLRLAAADYARSGIELVHSGRGGDVTYHGPGQLIGYPILDLSVLGRDLHRYLRLLEAVLIETLAAFGVTGERIAGRTGVWVGGAKIASIGIAVRHWISYHGFALNVADDREGFATIVPCGLPGVALTSLEGEVGRTVSRAAVTEVLIDAFSLHFASEHAGLYDPTHPEKTVLA</sequence>
<organism evidence="11 12">
    <name type="scientific">Desulfuromonas soudanensis</name>
    <dbReference type="NCBI Taxonomy" id="1603606"/>
    <lineage>
        <taxon>Bacteria</taxon>
        <taxon>Pseudomonadati</taxon>
        <taxon>Thermodesulfobacteriota</taxon>
        <taxon>Desulfuromonadia</taxon>
        <taxon>Desulfuromonadales</taxon>
        <taxon>Desulfuromonadaceae</taxon>
        <taxon>Desulfuromonas</taxon>
    </lineage>
</organism>
<protein>
    <recommendedName>
        <fullName evidence="5 6">Octanoyltransferase</fullName>
        <ecNumber evidence="5 6">2.3.1.181</ecNumber>
    </recommendedName>
    <alternativeName>
        <fullName evidence="5">Lipoate-protein ligase B</fullName>
    </alternativeName>
    <alternativeName>
        <fullName evidence="5">Lipoyl/octanoyl transferase</fullName>
    </alternativeName>
    <alternativeName>
        <fullName evidence="5">Octanoyl-[acyl-carrier-protein]-protein N-octanoyltransferase</fullName>
    </alternativeName>
</protein>
<dbReference type="PATRIC" id="fig|1603606.3.peg.3382"/>
<dbReference type="AlphaFoldDB" id="A0A0M4DK47"/>
<comment type="similarity">
    <text evidence="5 6">Belongs to the LipB family.</text>
</comment>
<dbReference type="InterPro" id="IPR000544">
    <property type="entry name" value="Octanoyltransferase"/>
</dbReference>
<dbReference type="GO" id="GO:0016874">
    <property type="term" value="F:ligase activity"/>
    <property type="evidence" value="ECO:0007669"/>
    <property type="project" value="UniProtKB-KW"/>
</dbReference>
<keyword evidence="5" id="KW-0963">Cytoplasm</keyword>
<name>A0A0M4DK47_9BACT</name>
<dbReference type="InterPro" id="IPR004143">
    <property type="entry name" value="BPL_LPL_catalytic"/>
</dbReference>
<dbReference type="KEGG" id="des:DSOUD_3137"/>
<dbReference type="STRING" id="1603606.DSOUD_3137"/>
<comment type="miscellaneous">
    <text evidence="5">In the reaction, the free carboxyl group of octanoic acid is attached via an amide linkage to the epsilon-amino group of a specific lysine residue of lipoyl domains of lipoate-dependent enzymes.</text>
</comment>
<dbReference type="InterPro" id="IPR045864">
    <property type="entry name" value="aa-tRNA-synth_II/BPL/LPL"/>
</dbReference>
<comment type="catalytic activity">
    <reaction evidence="5 6">
        <text>octanoyl-[ACP] + L-lysyl-[protein] = N(6)-octanoyl-L-lysyl-[protein] + holo-[ACP] + H(+)</text>
        <dbReference type="Rhea" id="RHEA:17665"/>
        <dbReference type="Rhea" id="RHEA-COMP:9636"/>
        <dbReference type="Rhea" id="RHEA-COMP:9685"/>
        <dbReference type="Rhea" id="RHEA-COMP:9752"/>
        <dbReference type="Rhea" id="RHEA-COMP:9928"/>
        <dbReference type="ChEBI" id="CHEBI:15378"/>
        <dbReference type="ChEBI" id="CHEBI:29969"/>
        <dbReference type="ChEBI" id="CHEBI:64479"/>
        <dbReference type="ChEBI" id="CHEBI:78463"/>
        <dbReference type="ChEBI" id="CHEBI:78809"/>
        <dbReference type="EC" id="2.3.1.181"/>
    </reaction>
</comment>
<dbReference type="UniPathway" id="UPA00538">
    <property type="reaction ID" value="UER00592"/>
</dbReference>
<dbReference type="PIRSF" id="PIRSF016262">
    <property type="entry name" value="LPLase"/>
    <property type="match status" value="1"/>
</dbReference>
<dbReference type="InterPro" id="IPR020605">
    <property type="entry name" value="Octanoyltransferase_CS"/>
</dbReference>
<evidence type="ECO:0000256" key="1">
    <source>
        <dbReference type="ARBA" id="ARBA00004821"/>
    </source>
</evidence>
<keyword evidence="11" id="KW-0436">Ligase</keyword>
<dbReference type="Gene3D" id="3.30.930.10">
    <property type="entry name" value="Bira Bifunctional Protein, Domain 2"/>
    <property type="match status" value="1"/>
</dbReference>
<dbReference type="EC" id="2.3.1.181" evidence="5 6"/>
<feature type="binding site" evidence="5 8">
    <location>
        <begin position="147"/>
        <end position="149"/>
    </location>
    <ligand>
        <name>substrate</name>
    </ligand>
</feature>
<dbReference type="CDD" id="cd16444">
    <property type="entry name" value="LipB"/>
    <property type="match status" value="1"/>
</dbReference>
<gene>
    <name evidence="5" type="primary">lipB</name>
    <name evidence="11" type="ORF">DSOUD_3137</name>
</gene>
<dbReference type="PANTHER" id="PTHR10993">
    <property type="entry name" value="OCTANOYLTRANSFERASE"/>
    <property type="match status" value="1"/>
</dbReference>
<dbReference type="GO" id="GO:0005737">
    <property type="term" value="C:cytoplasm"/>
    <property type="evidence" value="ECO:0007669"/>
    <property type="project" value="UniProtKB-SubCell"/>
</dbReference>
<feature type="domain" description="BPL/LPL catalytic" evidence="10">
    <location>
        <begin position="35"/>
        <end position="217"/>
    </location>
</feature>
<dbReference type="Pfam" id="PF21948">
    <property type="entry name" value="LplA-B_cat"/>
    <property type="match status" value="1"/>
</dbReference>
<evidence type="ECO:0000256" key="6">
    <source>
        <dbReference type="PIRNR" id="PIRNR016262"/>
    </source>
</evidence>
<evidence type="ECO:0000256" key="2">
    <source>
        <dbReference type="ARBA" id="ARBA00022679"/>
    </source>
</evidence>
<dbReference type="PANTHER" id="PTHR10993:SF7">
    <property type="entry name" value="LIPOYLTRANSFERASE 2, MITOCHONDRIAL-RELATED"/>
    <property type="match status" value="1"/>
</dbReference>
<evidence type="ECO:0000256" key="9">
    <source>
        <dbReference type="PIRSR" id="PIRSR016262-3"/>
    </source>
</evidence>
<evidence type="ECO:0000256" key="3">
    <source>
        <dbReference type="ARBA" id="ARBA00023315"/>
    </source>
</evidence>
<evidence type="ECO:0000256" key="8">
    <source>
        <dbReference type="PIRSR" id="PIRSR016262-2"/>
    </source>
</evidence>
<dbReference type="SUPFAM" id="SSF55681">
    <property type="entry name" value="Class II aaRS and biotin synthetases"/>
    <property type="match status" value="1"/>
</dbReference>
<evidence type="ECO:0000256" key="7">
    <source>
        <dbReference type="PIRSR" id="PIRSR016262-1"/>
    </source>
</evidence>
<accession>A0A0M4DK47</accession>
<feature type="site" description="Lowers pKa of active site Cys" evidence="5 9">
    <location>
        <position position="144"/>
    </location>
</feature>
<dbReference type="Proteomes" id="UP000057158">
    <property type="component" value="Chromosome"/>
</dbReference>
<dbReference type="NCBIfam" id="NF010925">
    <property type="entry name" value="PRK14345.1"/>
    <property type="match status" value="1"/>
</dbReference>
<dbReference type="GO" id="GO:0009249">
    <property type="term" value="P:protein lipoylation"/>
    <property type="evidence" value="ECO:0007669"/>
    <property type="project" value="InterPro"/>
</dbReference>
<evidence type="ECO:0000259" key="10">
    <source>
        <dbReference type="PROSITE" id="PS51733"/>
    </source>
</evidence>
<keyword evidence="3 5" id="KW-0012">Acyltransferase</keyword>
<dbReference type="HAMAP" id="MF_00013">
    <property type="entry name" value="LipB"/>
    <property type="match status" value="1"/>
</dbReference>
<keyword evidence="2 5" id="KW-0808">Transferase</keyword>
<feature type="active site" description="Acyl-thioester intermediate" evidence="5 7">
    <location>
        <position position="178"/>
    </location>
</feature>
<proteinExistence type="inferred from homology"/>
<evidence type="ECO:0000313" key="12">
    <source>
        <dbReference type="Proteomes" id="UP000057158"/>
    </source>
</evidence>
<dbReference type="GO" id="GO:0033819">
    <property type="term" value="F:lipoyl(octanoyl) transferase activity"/>
    <property type="evidence" value="ECO:0007669"/>
    <property type="project" value="UniProtKB-EC"/>
</dbReference>
<evidence type="ECO:0000313" key="11">
    <source>
        <dbReference type="EMBL" id="ALC17862.1"/>
    </source>
</evidence>
<dbReference type="NCBIfam" id="TIGR00214">
    <property type="entry name" value="lipB"/>
    <property type="match status" value="1"/>
</dbReference>
<dbReference type="EMBL" id="CP010802">
    <property type="protein sequence ID" value="ALC17862.1"/>
    <property type="molecule type" value="Genomic_DNA"/>
</dbReference>
<keyword evidence="12" id="KW-1185">Reference proteome</keyword>
<reference evidence="11 12" key="1">
    <citation type="submission" date="2015-07" db="EMBL/GenBank/DDBJ databases">
        <title>Isolation and Genomic Characterization of a Novel Halophilic Metal-Reducing Deltaproteobacterium from the Deep Subsurface.</title>
        <authorList>
            <person name="Badalamenti J.P."/>
            <person name="Summers Z.M."/>
            <person name="Gralnick J.A."/>
            <person name="Bond D.R."/>
        </authorList>
    </citation>
    <scope>NUCLEOTIDE SEQUENCE [LARGE SCALE GENOMIC DNA]</scope>
    <source>
        <strain evidence="11 12">WTL</strain>
    </source>
</reference>
<comment type="pathway">
    <text evidence="1 5 6">Protein modification; protein lipoylation via endogenous pathway; protein N(6)-(lipoyl)lysine from octanoyl-[acyl-carrier-protein]: step 1/2.</text>
</comment>
<evidence type="ECO:0000256" key="5">
    <source>
        <dbReference type="HAMAP-Rule" id="MF_00013"/>
    </source>
</evidence>
<dbReference type="PROSITE" id="PS51733">
    <property type="entry name" value="BPL_LPL_CATALYTIC"/>
    <property type="match status" value="1"/>
</dbReference>
<feature type="binding site" evidence="5 8">
    <location>
        <begin position="160"/>
        <end position="162"/>
    </location>
    <ligand>
        <name>substrate</name>
    </ligand>
</feature>